<sequence length="418" mass="48071">MFRLQYVKLSCEEISAFNTIINLIKKYDCIKYFQISESSIFYERESGLINFLSKKKKKLLVEIEVINENVGNDEVEKVYNENNKRKIDASDKCNISYKRNKTNKNSEGEEIEKNGVEKEIYNNDVEKDEVNVEKISKNGDEDVLFDDVDVGKITNNLDNVIFNNNFMDIDMVPVIINSHDYQLYNQQSVSDCVVLLNNLQIVNHNGNSIYQLDNESISFDYNSSFFVTNKNEPTMVDPTLIINNPILTETNPTNPAKLKKLQKLAESILTFNNADYRIIRKFGEILEKNIVTGILKGAGILQSLIDQNQKNDRSVKTAANRFYNIASRVFKVYNIFPHPNAQIFRADGVSGDKLLKIGNNFEFECFVKHLEIEVKNNFDLNSQFGELKLNSDLISCEIIDNVKKIALNPNEKDIIEFE</sequence>
<dbReference type="AlphaFoldDB" id="A0A8H3LBW9"/>
<dbReference type="Proteomes" id="UP000615446">
    <property type="component" value="Unassembled WGS sequence"/>
</dbReference>
<evidence type="ECO:0000313" key="2">
    <source>
        <dbReference type="Proteomes" id="UP000615446"/>
    </source>
</evidence>
<accession>A0A8H3LBW9</accession>
<dbReference type="EMBL" id="BLAL01000071">
    <property type="protein sequence ID" value="GES83560.1"/>
    <property type="molecule type" value="Genomic_DNA"/>
</dbReference>
<proteinExistence type="predicted"/>
<protein>
    <submittedName>
        <fullName evidence="1">Uncharacterized protein</fullName>
    </submittedName>
</protein>
<name>A0A8H3LBW9_9GLOM</name>
<organism evidence="1 2">
    <name type="scientific">Rhizophagus clarus</name>
    <dbReference type="NCBI Taxonomy" id="94130"/>
    <lineage>
        <taxon>Eukaryota</taxon>
        <taxon>Fungi</taxon>
        <taxon>Fungi incertae sedis</taxon>
        <taxon>Mucoromycota</taxon>
        <taxon>Glomeromycotina</taxon>
        <taxon>Glomeromycetes</taxon>
        <taxon>Glomerales</taxon>
        <taxon>Glomeraceae</taxon>
        <taxon>Rhizophagus</taxon>
    </lineage>
</organism>
<comment type="caution">
    <text evidence="1">The sequence shown here is derived from an EMBL/GenBank/DDBJ whole genome shotgun (WGS) entry which is preliminary data.</text>
</comment>
<reference evidence="1" key="1">
    <citation type="submission" date="2019-10" db="EMBL/GenBank/DDBJ databases">
        <title>Conservation and host-specific expression of non-tandemly repeated heterogenous ribosome RNA gene in arbuscular mycorrhizal fungi.</title>
        <authorList>
            <person name="Maeda T."/>
            <person name="Kobayashi Y."/>
            <person name="Nakagawa T."/>
            <person name="Ezawa T."/>
            <person name="Yamaguchi K."/>
            <person name="Bino T."/>
            <person name="Nishimoto Y."/>
            <person name="Shigenobu S."/>
            <person name="Kawaguchi M."/>
        </authorList>
    </citation>
    <scope>NUCLEOTIDE SEQUENCE</scope>
    <source>
        <strain evidence="1">HR1</strain>
    </source>
</reference>
<evidence type="ECO:0000313" key="1">
    <source>
        <dbReference type="EMBL" id="GES83560.1"/>
    </source>
</evidence>
<gene>
    <name evidence="1" type="ORF">RCL2_001071400</name>
</gene>